<organism evidence="2 3">
    <name type="scientific">Saguinus oedipus</name>
    <name type="common">Cotton-top tamarin</name>
    <name type="synonym">Oedipomidas oedipus</name>
    <dbReference type="NCBI Taxonomy" id="9490"/>
    <lineage>
        <taxon>Eukaryota</taxon>
        <taxon>Metazoa</taxon>
        <taxon>Chordata</taxon>
        <taxon>Craniata</taxon>
        <taxon>Vertebrata</taxon>
        <taxon>Euteleostomi</taxon>
        <taxon>Mammalia</taxon>
        <taxon>Eutheria</taxon>
        <taxon>Euarchontoglires</taxon>
        <taxon>Primates</taxon>
        <taxon>Haplorrhini</taxon>
        <taxon>Platyrrhini</taxon>
        <taxon>Cebidae</taxon>
        <taxon>Callitrichinae</taxon>
        <taxon>Saguinus</taxon>
    </lineage>
</organism>
<comment type="caution">
    <text evidence="2">The sequence shown here is derived from an EMBL/GenBank/DDBJ whole genome shotgun (WGS) entry which is preliminary data.</text>
</comment>
<protein>
    <submittedName>
        <fullName evidence="2">Uncharacterized protein</fullName>
    </submittedName>
</protein>
<sequence length="148" mass="15428">MKATVPASSGQGTFKAGTAAACGPCRPPERVPAQAVAGQPSVETKLLRTTCASAAPKVTAAGNLAAPLPARLPAKTDTSIVKHHSPSKSSSHSLVCQGHTMGHFSCFRTFPNSCDPNLLSFSPWHRALPQTQEPTSPPLWNPHKLGVS</sequence>
<evidence type="ECO:0000256" key="1">
    <source>
        <dbReference type="SAM" id="MobiDB-lite"/>
    </source>
</evidence>
<dbReference type="EMBL" id="JASSZA010000001">
    <property type="protein sequence ID" value="KAK2120870.1"/>
    <property type="molecule type" value="Genomic_DNA"/>
</dbReference>
<dbReference type="Proteomes" id="UP001266305">
    <property type="component" value="Unassembled WGS sequence"/>
</dbReference>
<keyword evidence="3" id="KW-1185">Reference proteome</keyword>
<name>A0ABQ9WHG4_SAGOE</name>
<evidence type="ECO:0000313" key="3">
    <source>
        <dbReference type="Proteomes" id="UP001266305"/>
    </source>
</evidence>
<feature type="region of interest" description="Disordered" evidence="1">
    <location>
        <begin position="129"/>
        <end position="148"/>
    </location>
</feature>
<accession>A0ABQ9WHG4</accession>
<evidence type="ECO:0000313" key="2">
    <source>
        <dbReference type="EMBL" id="KAK2120870.1"/>
    </source>
</evidence>
<proteinExistence type="predicted"/>
<gene>
    <name evidence="2" type="ORF">P7K49_002256</name>
</gene>
<reference evidence="2 3" key="1">
    <citation type="submission" date="2023-05" db="EMBL/GenBank/DDBJ databases">
        <title>B98-5 Cell Line De Novo Hybrid Assembly: An Optical Mapping Approach.</title>
        <authorList>
            <person name="Kananen K."/>
            <person name="Auerbach J.A."/>
            <person name="Kautto E."/>
            <person name="Blachly J.S."/>
        </authorList>
    </citation>
    <scope>NUCLEOTIDE SEQUENCE [LARGE SCALE GENOMIC DNA]</scope>
    <source>
        <strain evidence="2">B95-8</strain>
        <tissue evidence="2">Cell line</tissue>
    </source>
</reference>